<dbReference type="EMBL" id="FP929134">
    <property type="protein sequence ID" value="CBX98883.1"/>
    <property type="molecule type" value="Genomic_DNA"/>
</dbReference>
<dbReference type="Proteomes" id="UP000002668">
    <property type="component" value="Genome"/>
</dbReference>
<reference evidence="2" key="1">
    <citation type="journal article" date="2011" name="Nat. Commun.">
        <title>Effector diversification within compartments of the Leptosphaeria maculans genome affected by Repeat-Induced Point mutations.</title>
        <authorList>
            <person name="Rouxel T."/>
            <person name="Grandaubert J."/>
            <person name="Hane J.K."/>
            <person name="Hoede C."/>
            <person name="van de Wouw A.P."/>
            <person name="Couloux A."/>
            <person name="Dominguez V."/>
            <person name="Anthouard V."/>
            <person name="Bally P."/>
            <person name="Bourras S."/>
            <person name="Cozijnsen A.J."/>
            <person name="Ciuffetti L.M."/>
            <person name="Degrave A."/>
            <person name="Dilmaghani A."/>
            <person name="Duret L."/>
            <person name="Fudal I."/>
            <person name="Goodwin S.B."/>
            <person name="Gout L."/>
            <person name="Glaser N."/>
            <person name="Linglin J."/>
            <person name="Kema G.H.J."/>
            <person name="Lapalu N."/>
            <person name="Lawrence C.B."/>
            <person name="May K."/>
            <person name="Meyer M."/>
            <person name="Ollivier B."/>
            <person name="Poulain J."/>
            <person name="Schoch C.L."/>
            <person name="Simon A."/>
            <person name="Spatafora J.W."/>
            <person name="Stachowiak A."/>
            <person name="Turgeon B.G."/>
            <person name="Tyler B.M."/>
            <person name="Vincent D."/>
            <person name="Weissenbach J."/>
            <person name="Amselem J."/>
            <person name="Quesneville H."/>
            <person name="Oliver R.P."/>
            <person name="Wincker P."/>
            <person name="Balesdent M.-H."/>
            <person name="Howlett B.J."/>
        </authorList>
    </citation>
    <scope>NUCLEOTIDE SEQUENCE [LARGE SCALE GENOMIC DNA]</scope>
    <source>
        <strain evidence="2">JN3 / isolate v23.1.3 / race Av1-4-5-6-7-8</strain>
    </source>
</reference>
<evidence type="ECO:0000313" key="1">
    <source>
        <dbReference type="EMBL" id="CBX98883.1"/>
    </source>
</evidence>
<dbReference type="STRING" id="985895.E5A5I5"/>
<gene>
    <name evidence="1" type="ORF">LEMA_P081220.1</name>
</gene>
<dbReference type="HOGENOM" id="CLU_100665_2_0_1"/>
<dbReference type="OrthoDB" id="2322999at2759"/>
<organism evidence="2">
    <name type="scientific">Leptosphaeria maculans (strain JN3 / isolate v23.1.3 / race Av1-4-5-6-7-8)</name>
    <name type="common">Blackleg fungus</name>
    <name type="synonym">Phoma lingam</name>
    <dbReference type="NCBI Taxonomy" id="985895"/>
    <lineage>
        <taxon>Eukaryota</taxon>
        <taxon>Fungi</taxon>
        <taxon>Dikarya</taxon>
        <taxon>Ascomycota</taxon>
        <taxon>Pezizomycotina</taxon>
        <taxon>Dothideomycetes</taxon>
        <taxon>Pleosporomycetidae</taxon>
        <taxon>Pleosporales</taxon>
        <taxon>Pleosporineae</taxon>
        <taxon>Leptosphaeriaceae</taxon>
        <taxon>Plenodomus</taxon>
        <taxon>Plenodomus lingam/Leptosphaeria maculans species complex</taxon>
    </lineage>
</organism>
<dbReference type="OMA" id="IEALWIF"/>
<protein>
    <submittedName>
        <fullName evidence="1">Uncharacterized protein</fullName>
    </submittedName>
</protein>
<dbReference type="AlphaFoldDB" id="E5A5I5"/>
<proteinExistence type="predicted"/>
<keyword evidence="2" id="KW-1185">Reference proteome</keyword>
<dbReference type="InParanoid" id="E5A5I5"/>
<evidence type="ECO:0000313" key="2">
    <source>
        <dbReference type="Proteomes" id="UP000002668"/>
    </source>
</evidence>
<sequence>MYDSAAYNSLPSLRSAASLVDDTVRAHLTGPVRKLFLECNAHEQYGIVLLHKHFAIADGERLVEYRSSSTAWKVGHEQTDIVAQYEGKIVPRSYRLYNGAAVPYEFGYYQEAPRLNNTFQTMALKVLKDLGLDQIFGLRCLDEYDPSLSIEVTEGKTNIMLVRGSVPEDELIEAEHCWPRKDGHVQDHSCG</sequence>
<dbReference type="eggNOG" id="ENOG502SPRM">
    <property type="taxonomic scope" value="Eukaryota"/>
</dbReference>
<accession>E5A5I5</accession>
<dbReference type="VEuPathDB" id="FungiDB:LEMA_P081220.1"/>
<name>E5A5I5_LEPMJ</name>